<feature type="domain" description="Glycosyl transferase family 1" evidence="2">
    <location>
        <begin position="220"/>
        <end position="365"/>
    </location>
</feature>
<dbReference type="Pfam" id="PF00534">
    <property type="entry name" value="Glycos_transf_1"/>
    <property type="match status" value="1"/>
</dbReference>
<evidence type="ECO:0000313" key="5">
    <source>
        <dbReference type="Proteomes" id="UP001211421"/>
    </source>
</evidence>
<dbReference type="RefSeq" id="WP_195551373.1">
    <property type="nucleotide sequence ID" value="NZ_JADMNX010000003.1"/>
</dbReference>
<dbReference type="AlphaFoldDB" id="A0AAW6DXU7"/>
<feature type="domain" description="Glycosyltransferase subfamily 4-like N-terminal" evidence="3">
    <location>
        <begin position="77"/>
        <end position="212"/>
    </location>
</feature>
<keyword evidence="1 4" id="KW-0808">Transferase</keyword>
<dbReference type="Gene3D" id="3.40.50.2000">
    <property type="entry name" value="Glycogen Phosphorylase B"/>
    <property type="match status" value="2"/>
</dbReference>
<dbReference type="EMBL" id="JAQMLS010000003">
    <property type="protein sequence ID" value="MDB8741657.1"/>
    <property type="molecule type" value="Genomic_DNA"/>
</dbReference>
<gene>
    <name evidence="4" type="ORF">PNV70_06205</name>
</gene>
<accession>A0AAW6DXU7</accession>
<protein>
    <submittedName>
        <fullName evidence="4">Glycosyltransferase</fullName>
        <ecNumber evidence="4">2.4.-.-</ecNumber>
    </submittedName>
</protein>
<reference evidence="4" key="1">
    <citation type="submission" date="2023-01" db="EMBL/GenBank/DDBJ databases">
        <title>Human gut microbiome strain richness.</title>
        <authorList>
            <person name="Chen-Liaw A."/>
        </authorList>
    </citation>
    <scope>NUCLEOTIDE SEQUENCE</scope>
    <source>
        <strain evidence="4">D59st1_B8_D59t2_181005</strain>
    </source>
</reference>
<evidence type="ECO:0000256" key="1">
    <source>
        <dbReference type="ARBA" id="ARBA00022679"/>
    </source>
</evidence>
<evidence type="ECO:0000313" key="4">
    <source>
        <dbReference type="EMBL" id="MDB8741657.1"/>
    </source>
</evidence>
<name>A0AAW6DXU7_9FIRM</name>
<dbReference type="InterPro" id="IPR028098">
    <property type="entry name" value="Glyco_trans_4-like_N"/>
</dbReference>
<proteinExistence type="predicted"/>
<keyword evidence="4" id="KW-0328">Glycosyltransferase</keyword>
<dbReference type="PANTHER" id="PTHR46401:SF2">
    <property type="entry name" value="GLYCOSYLTRANSFERASE WBBK-RELATED"/>
    <property type="match status" value="1"/>
</dbReference>
<dbReference type="GO" id="GO:0009103">
    <property type="term" value="P:lipopolysaccharide biosynthetic process"/>
    <property type="evidence" value="ECO:0007669"/>
    <property type="project" value="TreeGrafter"/>
</dbReference>
<evidence type="ECO:0000259" key="3">
    <source>
        <dbReference type="Pfam" id="PF13439"/>
    </source>
</evidence>
<dbReference type="InterPro" id="IPR001296">
    <property type="entry name" value="Glyco_trans_1"/>
</dbReference>
<dbReference type="Proteomes" id="UP001211421">
    <property type="component" value="Unassembled WGS sequence"/>
</dbReference>
<sequence>MRVVQINSTCGIGSTGKIAVSISDLLSLNNIDNEILYSVSGNDCCRGISCGNSKDIKLQALKSRLLGNYGFNSKKEAKRMIDEIDAFSPDIVLIHNIHGHDCNLRMLFSYFKENKIKLFWVFHDCWAFTGYCTYFTFVKCDKWKKECRNCPQRKQYSWFLDRSSYLYQQKKKLFSNLDLTIITPSQWLADLVKQSFLKNYPIQVINNGIDLQVFKPISSNFRQKYNISEDKYILLGVAFDWGMRKGLDVFIELSKRLDKNKFQIVLVGTDDSIDKMLPNSIISIHRTRDQNELAEIYSAADLFVNPTREENYPTVNMESIACGTPVLTFRTGGSPEILDEKTGYIVDCDDIDEMGRQIIRICKENVFSVDDCVAKAKSFDKDLRFKEYIDLLLGEKR</sequence>
<dbReference type="SUPFAM" id="SSF53756">
    <property type="entry name" value="UDP-Glycosyltransferase/glycogen phosphorylase"/>
    <property type="match status" value="1"/>
</dbReference>
<dbReference type="GO" id="GO:0016757">
    <property type="term" value="F:glycosyltransferase activity"/>
    <property type="evidence" value="ECO:0007669"/>
    <property type="project" value="UniProtKB-KW"/>
</dbReference>
<dbReference type="PANTHER" id="PTHR46401">
    <property type="entry name" value="GLYCOSYLTRANSFERASE WBBK-RELATED"/>
    <property type="match status" value="1"/>
</dbReference>
<comment type="caution">
    <text evidence="4">The sequence shown here is derived from an EMBL/GenBank/DDBJ whole genome shotgun (WGS) entry which is preliminary data.</text>
</comment>
<evidence type="ECO:0000259" key="2">
    <source>
        <dbReference type="Pfam" id="PF00534"/>
    </source>
</evidence>
<dbReference type="EC" id="2.4.-.-" evidence="4"/>
<organism evidence="4 5">
    <name type="scientific">Ruminococcus bicirculans</name>
    <name type="common">ex Wegman et al. 2014</name>
    <dbReference type="NCBI Taxonomy" id="1160721"/>
    <lineage>
        <taxon>Bacteria</taxon>
        <taxon>Bacillati</taxon>
        <taxon>Bacillota</taxon>
        <taxon>Clostridia</taxon>
        <taxon>Eubacteriales</taxon>
        <taxon>Oscillospiraceae</taxon>
        <taxon>Ruminococcus</taxon>
    </lineage>
</organism>
<dbReference type="Pfam" id="PF13439">
    <property type="entry name" value="Glyco_transf_4"/>
    <property type="match status" value="1"/>
</dbReference>